<evidence type="ECO:0000256" key="3">
    <source>
        <dbReference type="ARBA" id="ARBA00022801"/>
    </source>
</evidence>
<dbReference type="InterPro" id="IPR036412">
    <property type="entry name" value="HAD-like_sf"/>
</dbReference>
<dbReference type="CDD" id="cd02612">
    <property type="entry name" value="HAD_PGPPase"/>
    <property type="match status" value="1"/>
</dbReference>
<dbReference type="InterPro" id="IPR050582">
    <property type="entry name" value="HAD-like_SerB"/>
</dbReference>
<dbReference type="GO" id="GO:0016787">
    <property type="term" value="F:hydrolase activity"/>
    <property type="evidence" value="ECO:0007669"/>
    <property type="project" value="UniProtKB-KW"/>
</dbReference>
<accession>A0A6L9S3X7</accession>
<dbReference type="Proteomes" id="UP000475214">
    <property type="component" value="Unassembled WGS sequence"/>
</dbReference>
<dbReference type="Pfam" id="PF12710">
    <property type="entry name" value="HAD"/>
    <property type="match status" value="1"/>
</dbReference>
<keyword evidence="4" id="KW-0460">Magnesium</keyword>
<evidence type="ECO:0000256" key="2">
    <source>
        <dbReference type="ARBA" id="ARBA00022723"/>
    </source>
</evidence>
<reference evidence="6 7" key="1">
    <citation type="submission" date="2020-02" db="EMBL/GenBank/DDBJ databases">
        <authorList>
            <person name="Li X.-J."/>
            <person name="Han X.-M."/>
        </authorList>
    </citation>
    <scope>NUCLEOTIDE SEQUENCE [LARGE SCALE GENOMIC DNA]</scope>
    <source>
        <strain evidence="6 7">CCTCC AB 2017055</strain>
    </source>
</reference>
<protein>
    <submittedName>
        <fullName evidence="6">HAD family hydrolase</fullName>
    </submittedName>
</protein>
<dbReference type="NCBIfam" id="TIGR01488">
    <property type="entry name" value="HAD-SF-IB"/>
    <property type="match status" value="1"/>
</dbReference>
<keyword evidence="5" id="KW-0472">Membrane</keyword>
<sequence length="273" mass="29743">MNDTGTDQPARRTAAFFDLDKTVIAKSSTLAFSRSFYQGGLINRRAVLRSAYAQFVYLVGGADHDQMERMREYLSGLVTGWEVQSVKDIVAEALHTIVDPIVYDEAITLIEEHHLAGRDVVVVSSSGAEVVEPIGEMLGADKIIATRMVVDDGKYNGEIEFYAYGDNKAEAIRKLAADEGYDLTRSYAYSDSATDLPMLEVVGHPYAVNPDRTLRKTAADRGWPVLVFSKPVALRQRASSLREAPKPAIAAAALGAGAAAAGLAWYAVRRRGR</sequence>
<dbReference type="FunFam" id="3.40.50.1000:FF:000025">
    <property type="entry name" value="HAD hydrolase, family IB"/>
    <property type="match status" value="1"/>
</dbReference>
<keyword evidence="2" id="KW-0479">Metal-binding</keyword>
<dbReference type="PANTHER" id="PTHR43344">
    <property type="entry name" value="PHOSPHOSERINE PHOSPHATASE"/>
    <property type="match status" value="1"/>
</dbReference>
<dbReference type="EMBL" id="JAAGOA010000002">
    <property type="protein sequence ID" value="NED99137.1"/>
    <property type="molecule type" value="Genomic_DNA"/>
</dbReference>
<feature type="transmembrane region" description="Helical" evidence="5">
    <location>
        <begin position="248"/>
        <end position="268"/>
    </location>
</feature>
<dbReference type="GO" id="GO:0046872">
    <property type="term" value="F:metal ion binding"/>
    <property type="evidence" value="ECO:0007669"/>
    <property type="project" value="UniProtKB-KW"/>
</dbReference>
<keyword evidence="5" id="KW-1133">Transmembrane helix</keyword>
<dbReference type="RefSeq" id="WP_163732509.1">
    <property type="nucleotide sequence ID" value="NZ_JAAGOA010000002.1"/>
</dbReference>
<dbReference type="NCBIfam" id="TIGR01490">
    <property type="entry name" value="HAD-SF-IB-hyp1"/>
    <property type="match status" value="1"/>
</dbReference>
<evidence type="ECO:0000313" key="6">
    <source>
        <dbReference type="EMBL" id="NED99137.1"/>
    </source>
</evidence>
<organism evidence="6 7">
    <name type="scientific">Phytoactinopolyspora halotolerans</name>
    <dbReference type="NCBI Taxonomy" id="1981512"/>
    <lineage>
        <taxon>Bacteria</taxon>
        <taxon>Bacillati</taxon>
        <taxon>Actinomycetota</taxon>
        <taxon>Actinomycetes</taxon>
        <taxon>Jiangellales</taxon>
        <taxon>Jiangellaceae</taxon>
        <taxon>Phytoactinopolyspora</taxon>
    </lineage>
</organism>
<dbReference type="InterPro" id="IPR023214">
    <property type="entry name" value="HAD_sf"/>
</dbReference>
<dbReference type="Gene3D" id="3.40.50.1000">
    <property type="entry name" value="HAD superfamily/HAD-like"/>
    <property type="match status" value="1"/>
</dbReference>
<dbReference type="PANTHER" id="PTHR43344:SF13">
    <property type="entry name" value="PHOSPHATASE RV3661-RELATED"/>
    <property type="match status" value="1"/>
</dbReference>
<dbReference type="Gene3D" id="1.20.1440.100">
    <property type="entry name" value="SG protein - dephosphorylation function"/>
    <property type="match status" value="1"/>
</dbReference>
<comment type="caution">
    <text evidence="6">The sequence shown here is derived from an EMBL/GenBank/DDBJ whole genome shotgun (WGS) entry which is preliminary data.</text>
</comment>
<evidence type="ECO:0000256" key="1">
    <source>
        <dbReference type="ARBA" id="ARBA00009184"/>
    </source>
</evidence>
<name>A0A6L9S3X7_9ACTN</name>
<keyword evidence="7" id="KW-1185">Reference proteome</keyword>
<dbReference type="SUPFAM" id="SSF56784">
    <property type="entry name" value="HAD-like"/>
    <property type="match status" value="1"/>
</dbReference>
<evidence type="ECO:0000256" key="5">
    <source>
        <dbReference type="SAM" id="Phobius"/>
    </source>
</evidence>
<dbReference type="AlphaFoldDB" id="A0A6L9S3X7"/>
<keyword evidence="5" id="KW-0812">Transmembrane</keyword>
<evidence type="ECO:0000256" key="4">
    <source>
        <dbReference type="ARBA" id="ARBA00022842"/>
    </source>
</evidence>
<keyword evidence="3 6" id="KW-0378">Hydrolase</keyword>
<proteinExistence type="inferred from homology"/>
<comment type="similarity">
    <text evidence="1">Belongs to the HAD-like hydrolase superfamily. SerB family.</text>
</comment>
<gene>
    <name evidence="6" type="ORF">G1H10_03035</name>
</gene>
<evidence type="ECO:0000313" key="7">
    <source>
        <dbReference type="Proteomes" id="UP000475214"/>
    </source>
</evidence>
<dbReference type="InterPro" id="IPR006385">
    <property type="entry name" value="HAD_hydro_SerB1"/>
</dbReference>